<reference evidence="1" key="1">
    <citation type="submission" date="2014-11" db="EMBL/GenBank/DDBJ databases">
        <authorList>
            <person name="Amaro Gonzalez C."/>
        </authorList>
    </citation>
    <scope>NUCLEOTIDE SEQUENCE</scope>
</reference>
<name>A0A0E9VRC2_ANGAN</name>
<proteinExistence type="predicted"/>
<dbReference type="EMBL" id="GBXM01028672">
    <property type="protein sequence ID" value="JAH79905.1"/>
    <property type="molecule type" value="Transcribed_RNA"/>
</dbReference>
<dbReference type="AlphaFoldDB" id="A0A0E9VRC2"/>
<sequence length="28" mass="3459">MKLHNWSRSSHILDILNKWNTNEKSYRS</sequence>
<evidence type="ECO:0000313" key="1">
    <source>
        <dbReference type="EMBL" id="JAH79905.1"/>
    </source>
</evidence>
<accession>A0A0E9VRC2</accession>
<reference evidence="1" key="2">
    <citation type="journal article" date="2015" name="Fish Shellfish Immunol.">
        <title>Early steps in the European eel (Anguilla anguilla)-Vibrio vulnificus interaction in the gills: Role of the RtxA13 toxin.</title>
        <authorList>
            <person name="Callol A."/>
            <person name="Pajuelo D."/>
            <person name="Ebbesson L."/>
            <person name="Teles M."/>
            <person name="MacKenzie S."/>
            <person name="Amaro C."/>
        </authorList>
    </citation>
    <scope>NUCLEOTIDE SEQUENCE</scope>
</reference>
<protein>
    <submittedName>
        <fullName evidence="1">Uncharacterized protein</fullName>
    </submittedName>
</protein>
<organism evidence="1">
    <name type="scientific">Anguilla anguilla</name>
    <name type="common">European freshwater eel</name>
    <name type="synonym">Muraena anguilla</name>
    <dbReference type="NCBI Taxonomy" id="7936"/>
    <lineage>
        <taxon>Eukaryota</taxon>
        <taxon>Metazoa</taxon>
        <taxon>Chordata</taxon>
        <taxon>Craniata</taxon>
        <taxon>Vertebrata</taxon>
        <taxon>Euteleostomi</taxon>
        <taxon>Actinopterygii</taxon>
        <taxon>Neopterygii</taxon>
        <taxon>Teleostei</taxon>
        <taxon>Anguilliformes</taxon>
        <taxon>Anguillidae</taxon>
        <taxon>Anguilla</taxon>
    </lineage>
</organism>